<gene>
    <name evidence="4" type="ORF">LTR97_008428</name>
</gene>
<keyword evidence="2" id="KW-0732">Signal</keyword>
<protein>
    <recommendedName>
        <fullName evidence="3">Isochorismatase-like domain-containing protein</fullName>
    </recommendedName>
</protein>
<comment type="caution">
    <text evidence="4">The sequence shown here is derived from an EMBL/GenBank/DDBJ whole genome shotgun (WGS) entry which is preliminary data.</text>
</comment>
<feature type="chain" id="PRO_5042867981" description="Isochorismatase-like domain-containing protein" evidence="2">
    <location>
        <begin position="20"/>
        <end position="248"/>
    </location>
</feature>
<evidence type="ECO:0000313" key="4">
    <source>
        <dbReference type="EMBL" id="KAK5696008.1"/>
    </source>
</evidence>
<accession>A0AAN7VQ39</accession>
<evidence type="ECO:0000259" key="3">
    <source>
        <dbReference type="Pfam" id="PF00857"/>
    </source>
</evidence>
<dbReference type="EMBL" id="JAVRQU010000013">
    <property type="protein sequence ID" value="KAK5696008.1"/>
    <property type="molecule type" value="Genomic_DNA"/>
</dbReference>
<organism evidence="4 5">
    <name type="scientific">Elasticomyces elasticus</name>
    <dbReference type="NCBI Taxonomy" id="574655"/>
    <lineage>
        <taxon>Eukaryota</taxon>
        <taxon>Fungi</taxon>
        <taxon>Dikarya</taxon>
        <taxon>Ascomycota</taxon>
        <taxon>Pezizomycotina</taxon>
        <taxon>Dothideomycetes</taxon>
        <taxon>Dothideomycetidae</taxon>
        <taxon>Mycosphaerellales</taxon>
        <taxon>Teratosphaeriaceae</taxon>
        <taxon>Elasticomyces</taxon>
    </lineage>
</organism>
<feature type="signal peptide" evidence="2">
    <location>
        <begin position="1"/>
        <end position="19"/>
    </location>
</feature>
<dbReference type="SUPFAM" id="SSF52499">
    <property type="entry name" value="Isochorismatase-like hydrolases"/>
    <property type="match status" value="1"/>
</dbReference>
<dbReference type="InterPro" id="IPR000868">
    <property type="entry name" value="Isochorismatase-like_dom"/>
</dbReference>
<comment type="similarity">
    <text evidence="1">Belongs to the isochorismatase family.</text>
</comment>
<dbReference type="Pfam" id="PF00857">
    <property type="entry name" value="Isochorismatase"/>
    <property type="match status" value="1"/>
</dbReference>
<dbReference type="Proteomes" id="UP001310594">
    <property type="component" value="Unassembled WGS sequence"/>
</dbReference>
<dbReference type="PANTHER" id="PTHR43559">
    <property type="entry name" value="HYDROLASE YCAC-RELATED"/>
    <property type="match status" value="1"/>
</dbReference>
<sequence length="248" mass="26792">MKTSAILCAAFGLISTAFGARDAVPWERIDKNDSLLLILDLQVGLYQLARDWDPTLYYQNILAHAAIGKLFDLPVIMSTSAQQGPNGPLPKDILDMYPNSALIRRQGEVDAWDNVEFKAAVKAANKSQIIVGGITTDVCTTFLALSLRAEGYSVFANVEASGTTTPFIRDVSNSRMQAAGVQLVSTFAIVCDLMRDWRNTPGSPEVLPYLNKYFPVYGQLAQAHGGAIENGTLIPGEAELLPLDNAAA</sequence>
<proteinExistence type="inferred from homology"/>
<dbReference type="AlphaFoldDB" id="A0AAN7VQ39"/>
<reference evidence="4" key="1">
    <citation type="submission" date="2023-08" db="EMBL/GenBank/DDBJ databases">
        <title>Black Yeasts Isolated from many extreme environments.</title>
        <authorList>
            <person name="Coleine C."/>
            <person name="Stajich J.E."/>
            <person name="Selbmann L."/>
        </authorList>
    </citation>
    <scope>NUCLEOTIDE SEQUENCE</scope>
    <source>
        <strain evidence="4">CCFEE 5810</strain>
    </source>
</reference>
<dbReference type="InterPro" id="IPR036380">
    <property type="entry name" value="Isochorismatase-like_sf"/>
</dbReference>
<evidence type="ECO:0000313" key="5">
    <source>
        <dbReference type="Proteomes" id="UP001310594"/>
    </source>
</evidence>
<dbReference type="Gene3D" id="3.40.50.850">
    <property type="entry name" value="Isochorismatase-like"/>
    <property type="match status" value="1"/>
</dbReference>
<dbReference type="PANTHER" id="PTHR43559:SF3">
    <property type="entry name" value="HYDROLASE YCAC-RELATED"/>
    <property type="match status" value="1"/>
</dbReference>
<evidence type="ECO:0000256" key="1">
    <source>
        <dbReference type="ARBA" id="ARBA00006336"/>
    </source>
</evidence>
<dbReference type="InterPro" id="IPR053152">
    <property type="entry name" value="Hydrolase_YcaC-like"/>
</dbReference>
<name>A0AAN7VQ39_9PEZI</name>
<evidence type="ECO:0000256" key="2">
    <source>
        <dbReference type="SAM" id="SignalP"/>
    </source>
</evidence>
<feature type="domain" description="Isochorismatase-like" evidence="3">
    <location>
        <begin position="35"/>
        <end position="186"/>
    </location>
</feature>